<evidence type="ECO:0000256" key="1">
    <source>
        <dbReference type="SAM" id="MobiDB-lite"/>
    </source>
</evidence>
<reference evidence="3" key="1">
    <citation type="journal article" date="2017" name="Cell">
        <title>Insights into land plant evolution garnered from the Marchantia polymorpha genome.</title>
        <authorList>
            <person name="Bowman J.L."/>
            <person name="Kohchi T."/>
            <person name="Yamato K.T."/>
            <person name="Jenkins J."/>
            <person name="Shu S."/>
            <person name="Ishizaki K."/>
            <person name="Yamaoka S."/>
            <person name="Nishihama R."/>
            <person name="Nakamura Y."/>
            <person name="Berger F."/>
            <person name="Adam C."/>
            <person name="Aki S.S."/>
            <person name="Althoff F."/>
            <person name="Araki T."/>
            <person name="Arteaga-Vazquez M.A."/>
            <person name="Balasubrmanian S."/>
            <person name="Barry K."/>
            <person name="Bauer D."/>
            <person name="Boehm C.R."/>
            <person name="Briginshaw L."/>
            <person name="Caballero-Perez J."/>
            <person name="Catarino B."/>
            <person name="Chen F."/>
            <person name="Chiyoda S."/>
            <person name="Chovatia M."/>
            <person name="Davies K.M."/>
            <person name="Delmans M."/>
            <person name="Demura T."/>
            <person name="Dierschke T."/>
            <person name="Dolan L."/>
            <person name="Dorantes-Acosta A.E."/>
            <person name="Eklund D.M."/>
            <person name="Florent S.N."/>
            <person name="Flores-Sandoval E."/>
            <person name="Fujiyama A."/>
            <person name="Fukuzawa H."/>
            <person name="Galik B."/>
            <person name="Grimanelli D."/>
            <person name="Grimwood J."/>
            <person name="Grossniklaus U."/>
            <person name="Hamada T."/>
            <person name="Haseloff J."/>
            <person name="Hetherington A.J."/>
            <person name="Higo A."/>
            <person name="Hirakawa Y."/>
            <person name="Hundley H.N."/>
            <person name="Ikeda Y."/>
            <person name="Inoue K."/>
            <person name="Inoue S.I."/>
            <person name="Ishida S."/>
            <person name="Jia Q."/>
            <person name="Kakita M."/>
            <person name="Kanazawa T."/>
            <person name="Kawai Y."/>
            <person name="Kawashima T."/>
            <person name="Kennedy M."/>
            <person name="Kinose K."/>
            <person name="Kinoshita T."/>
            <person name="Kohara Y."/>
            <person name="Koide E."/>
            <person name="Komatsu K."/>
            <person name="Kopischke S."/>
            <person name="Kubo M."/>
            <person name="Kyozuka J."/>
            <person name="Lagercrantz U."/>
            <person name="Lin S.S."/>
            <person name="Lindquist E."/>
            <person name="Lipzen A.M."/>
            <person name="Lu C.W."/>
            <person name="De Luna E."/>
            <person name="Martienssen R.A."/>
            <person name="Minamino N."/>
            <person name="Mizutani M."/>
            <person name="Mizutani M."/>
            <person name="Mochizuki N."/>
            <person name="Monte I."/>
            <person name="Mosher R."/>
            <person name="Nagasaki H."/>
            <person name="Nakagami H."/>
            <person name="Naramoto S."/>
            <person name="Nishitani K."/>
            <person name="Ohtani M."/>
            <person name="Okamoto T."/>
            <person name="Okumura M."/>
            <person name="Phillips J."/>
            <person name="Pollak B."/>
            <person name="Reinders A."/>
            <person name="Rovekamp M."/>
            <person name="Sano R."/>
            <person name="Sawa S."/>
            <person name="Schmid M.W."/>
            <person name="Shirakawa M."/>
            <person name="Solano R."/>
            <person name="Spunde A."/>
            <person name="Suetsugu N."/>
            <person name="Sugano S."/>
            <person name="Sugiyama A."/>
            <person name="Sun R."/>
            <person name="Suzuki Y."/>
            <person name="Takenaka M."/>
            <person name="Takezawa D."/>
            <person name="Tomogane H."/>
            <person name="Tsuzuki M."/>
            <person name="Ueda T."/>
            <person name="Umeda M."/>
            <person name="Ward J.M."/>
            <person name="Watanabe Y."/>
            <person name="Yazaki K."/>
            <person name="Yokoyama R."/>
            <person name="Yoshitake Y."/>
            <person name="Yotsui I."/>
            <person name="Zachgo S."/>
            <person name="Schmutz J."/>
        </authorList>
    </citation>
    <scope>NUCLEOTIDE SEQUENCE [LARGE SCALE GENOMIC DNA]</scope>
    <source>
        <strain evidence="3">Tak-1</strain>
    </source>
</reference>
<dbReference type="Proteomes" id="UP000244005">
    <property type="component" value="Unassembled WGS sequence"/>
</dbReference>
<protein>
    <submittedName>
        <fullName evidence="2">Uncharacterized protein</fullName>
    </submittedName>
</protein>
<accession>A0A2R6WM99</accession>
<organism evidence="2 3">
    <name type="scientific">Marchantia polymorpha</name>
    <name type="common">Common liverwort</name>
    <name type="synonym">Marchantia aquatica</name>
    <dbReference type="NCBI Taxonomy" id="3197"/>
    <lineage>
        <taxon>Eukaryota</taxon>
        <taxon>Viridiplantae</taxon>
        <taxon>Streptophyta</taxon>
        <taxon>Embryophyta</taxon>
        <taxon>Marchantiophyta</taxon>
        <taxon>Marchantiopsida</taxon>
        <taxon>Marchantiidae</taxon>
        <taxon>Marchantiales</taxon>
        <taxon>Marchantiaceae</taxon>
        <taxon>Marchantia</taxon>
    </lineage>
</organism>
<dbReference type="EMBL" id="KZ772747">
    <property type="protein sequence ID" value="PTQ34981.1"/>
    <property type="molecule type" value="Genomic_DNA"/>
</dbReference>
<evidence type="ECO:0000313" key="3">
    <source>
        <dbReference type="Proteomes" id="UP000244005"/>
    </source>
</evidence>
<proteinExistence type="predicted"/>
<dbReference type="AlphaFoldDB" id="A0A2R6WM99"/>
<evidence type="ECO:0000313" key="2">
    <source>
        <dbReference type="EMBL" id="PTQ34981.1"/>
    </source>
</evidence>
<feature type="region of interest" description="Disordered" evidence="1">
    <location>
        <begin position="76"/>
        <end position="104"/>
    </location>
</feature>
<sequence length="104" mass="11553">MRMSGASILEVWLDDPIALKCPDQRLTMSSFNSVRFIAVPLYGAWLQNEIGKGSPDYGLPSSGRWSPLTADKVRLRRTNGRPEGQSSDPGRWSGNWDLTKTRSG</sequence>
<gene>
    <name evidence="2" type="ORF">MARPO_0075s0078</name>
</gene>
<dbReference type="Gramene" id="Mp2g03170.1">
    <property type="protein sequence ID" value="Mp2g03170.1.cds1"/>
    <property type="gene ID" value="Mp2g03170"/>
</dbReference>
<name>A0A2R6WM99_MARPO</name>
<keyword evidence="3" id="KW-1185">Reference proteome</keyword>